<evidence type="ECO:0000313" key="4">
    <source>
        <dbReference type="Proteomes" id="UP000803844"/>
    </source>
</evidence>
<feature type="compositionally biased region" description="Basic residues" evidence="1">
    <location>
        <begin position="348"/>
        <end position="358"/>
    </location>
</feature>
<keyword evidence="2" id="KW-1133">Transmembrane helix</keyword>
<dbReference type="Proteomes" id="UP000803844">
    <property type="component" value="Unassembled WGS sequence"/>
</dbReference>
<sequence>MLILRDYGGSSNNNDTNNDRSSSDDGNRDFNKYLGHGPDDFGSLLERQHLVSPNCRRWGLLDNVQWIGRVSRRVDRHGGLTVVTDHRSGSHRHRHSKCNYGDSLGFRDYVQRQFFVGDIICICLPLFKHQRCDQVQLTLQRWSHRWRFAVALLAIIGFLVYRFRRSPFMQRALAPFRKGSRDSSSHIGPYYHMEKDDGTAPNMTGETLIGTSNMRAMGPVGAATTSANPNNLTVDTNHLQGRSVWPVSPISPQSRSAASDVSPVSPDPTMFPLQQPSPISNPEPGTAISVAGSEARIVSIPARQSRVLGDGGSGVGGDAVPAAEWRPPPMRGPPSTRAAVVPSSTRGPSRRNPARRPSRSSAGGRGGGSYRHPAQWTDGSEDLRPPPLSINKYPTMMASHAPVAELNGGYKAYRPMLGSGNAAAARSLTQNRVSHASTGASSIASSDAFSPEAWPMPPGTPRTSPGRH</sequence>
<name>A0A9P5CKF4_CRYP1</name>
<feature type="compositionally biased region" description="Basic and acidic residues" evidence="1">
    <location>
        <begin position="17"/>
        <end position="29"/>
    </location>
</feature>
<gene>
    <name evidence="3" type="ORF">M406DRAFT_352638</name>
</gene>
<keyword evidence="2" id="KW-0472">Membrane</keyword>
<dbReference type="EMBL" id="MU032350">
    <property type="protein sequence ID" value="KAF3762184.1"/>
    <property type="molecule type" value="Genomic_DNA"/>
</dbReference>
<keyword evidence="4" id="KW-1185">Reference proteome</keyword>
<feature type="region of interest" description="Disordered" evidence="1">
    <location>
        <begin position="1"/>
        <end position="29"/>
    </location>
</feature>
<reference evidence="3" key="1">
    <citation type="journal article" date="2020" name="Phytopathology">
        <title>Genome sequence of the chestnut blight fungus Cryphonectria parasitica EP155: A fundamental resource for an archetypical invasive plant pathogen.</title>
        <authorList>
            <person name="Crouch J.A."/>
            <person name="Dawe A."/>
            <person name="Aerts A."/>
            <person name="Barry K."/>
            <person name="Churchill A.C.L."/>
            <person name="Grimwood J."/>
            <person name="Hillman B."/>
            <person name="Milgroom M.G."/>
            <person name="Pangilinan J."/>
            <person name="Smith M."/>
            <person name="Salamov A."/>
            <person name="Schmutz J."/>
            <person name="Yadav J."/>
            <person name="Grigoriev I.V."/>
            <person name="Nuss D."/>
        </authorList>
    </citation>
    <scope>NUCLEOTIDE SEQUENCE</scope>
    <source>
        <strain evidence="3">EP155</strain>
    </source>
</reference>
<protein>
    <submittedName>
        <fullName evidence="3">Uncharacterized protein</fullName>
    </submittedName>
</protein>
<proteinExistence type="predicted"/>
<feature type="compositionally biased region" description="Polar residues" evidence="1">
    <location>
        <begin position="431"/>
        <end position="448"/>
    </location>
</feature>
<organism evidence="3 4">
    <name type="scientific">Cryphonectria parasitica (strain ATCC 38755 / EP155)</name>
    <dbReference type="NCBI Taxonomy" id="660469"/>
    <lineage>
        <taxon>Eukaryota</taxon>
        <taxon>Fungi</taxon>
        <taxon>Dikarya</taxon>
        <taxon>Ascomycota</taxon>
        <taxon>Pezizomycotina</taxon>
        <taxon>Sordariomycetes</taxon>
        <taxon>Sordariomycetidae</taxon>
        <taxon>Diaporthales</taxon>
        <taxon>Cryphonectriaceae</taxon>
        <taxon>Cryphonectria-Endothia species complex</taxon>
        <taxon>Cryphonectria</taxon>
    </lineage>
</organism>
<dbReference type="AlphaFoldDB" id="A0A9P5CKF4"/>
<evidence type="ECO:0000313" key="3">
    <source>
        <dbReference type="EMBL" id="KAF3762184.1"/>
    </source>
</evidence>
<evidence type="ECO:0000256" key="1">
    <source>
        <dbReference type="SAM" id="MobiDB-lite"/>
    </source>
</evidence>
<feature type="transmembrane region" description="Helical" evidence="2">
    <location>
        <begin position="146"/>
        <end position="163"/>
    </location>
</feature>
<feature type="region of interest" description="Disordered" evidence="1">
    <location>
        <begin position="431"/>
        <end position="468"/>
    </location>
</feature>
<dbReference type="RefSeq" id="XP_040773163.1">
    <property type="nucleotide sequence ID" value="XM_040922704.1"/>
</dbReference>
<dbReference type="GeneID" id="63839833"/>
<comment type="caution">
    <text evidence="3">The sequence shown here is derived from an EMBL/GenBank/DDBJ whole genome shotgun (WGS) entry which is preliminary data.</text>
</comment>
<keyword evidence="2" id="KW-0812">Transmembrane</keyword>
<dbReference type="OrthoDB" id="10669293at2759"/>
<evidence type="ECO:0000256" key="2">
    <source>
        <dbReference type="SAM" id="Phobius"/>
    </source>
</evidence>
<accession>A0A9P5CKF4</accession>
<feature type="region of interest" description="Disordered" evidence="1">
    <location>
        <begin position="306"/>
        <end position="391"/>
    </location>
</feature>